<feature type="binding site" evidence="5">
    <location>
        <begin position="644"/>
        <end position="648"/>
    </location>
    <ligand>
        <name>AMP</name>
        <dbReference type="ChEBI" id="CHEBI:456215"/>
    </ligand>
</feature>
<evidence type="ECO:0000256" key="7">
    <source>
        <dbReference type="SAM" id="MobiDB-lite"/>
    </source>
</evidence>
<dbReference type="InterPro" id="IPR036971">
    <property type="entry name" value="PDEase_catalytic_dom_sf"/>
</dbReference>
<feature type="binding site" evidence="5">
    <location>
        <position position="877"/>
    </location>
    <ligand>
        <name>AMP</name>
        <dbReference type="ChEBI" id="CHEBI:456215"/>
    </ligand>
</feature>
<dbReference type="SMART" id="SM00471">
    <property type="entry name" value="HDc"/>
    <property type="match status" value="1"/>
</dbReference>
<dbReference type="GO" id="GO:0046872">
    <property type="term" value="F:metal ion binding"/>
    <property type="evidence" value="ECO:0007669"/>
    <property type="project" value="UniProtKB-KW"/>
</dbReference>
<reference evidence="9" key="1">
    <citation type="submission" date="2014-11" db="EMBL/GenBank/DDBJ databases">
        <authorList>
            <person name="Otto D Thomas"/>
            <person name="Naeem Raeece"/>
        </authorList>
    </citation>
    <scope>NUCLEOTIDE SEQUENCE</scope>
</reference>
<feature type="compositionally biased region" description="Polar residues" evidence="7">
    <location>
        <begin position="957"/>
        <end position="969"/>
    </location>
</feature>
<proteinExistence type="predicted"/>
<evidence type="ECO:0000256" key="2">
    <source>
        <dbReference type="ARBA" id="ARBA00022723"/>
    </source>
</evidence>
<protein>
    <recommendedName>
        <fullName evidence="8">PDEase domain-containing protein</fullName>
    </recommendedName>
</protein>
<dbReference type="Gene3D" id="1.10.1300.10">
    <property type="entry name" value="3'5'-cyclic nucleotide phosphodiesterase, catalytic domain"/>
    <property type="match status" value="1"/>
</dbReference>
<feature type="binding site" evidence="5">
    <location>
        <position position="685"/>
    </location>
    <ligand>
        <name>AMP</name>
        <dbReference type="ChEBI" id="CHEBI:456215"/>
    </ligand>
</feature>
<accession>A0A0G4I568</accession>
<organism evidence="9">
    <name type="scientific">Chromera velia CCMP2878</name>
    <dbReference type="NCBI Taxonomy" id="1169474"/>
    <lineage>
        <taxon>Eukaryota</taxon>
        <taxon>Sar</taxon>
        <taxon>Alveolata</taxon>
        <taxon>Colpodellida</taxon>
        <taxon>Chromeraceae</taxon>
        <taxon>Chromera</taxon>
    </lineage>
</organism>
<dbReference type="SUPFAM" id="SSF55781">
    <property type="entry name" value="GAF domain-like"/>
    <property type="match status" value="1"/>
</dbReference>
<feature type="domain" description="PDEase" evidence="8">
    <location>
        <begin position="566"/>
        <end position="919"/>
    </location>
</feature>
<evidence type="ECO:0000256" key="6">
    <source>
        <dbReference type="PIRSR" id="PIRSR623088-3"/>
    </source>
</evidence>
<evidence type="ECO:0000256" key="3">
    <source>
        <dbReference type="ARBA" id="ARBA00022801"/>
    </source>
</evidence>
<evidence type="ECO:0000313" key="9">
    <source>
        <dbReference type="EMBL" id="CEM52024.1"/>
    </source>
</evidence>
<feature type="compositionally biased region" description="Polar residues" evidence="7">
    <location>
        <begin position="928"/>
        <end position="943"/>
    </location>
</feature>
<dbReference type="InterPro" id="IPR029016">
    <property type="entry name" value="GAF-like_dom_sf"/>
</dbReference>
<dbReference type="CDD" id="cd00077">
    <property type="entry name" value="HDc"/>
    <property type="match status" value="1"/>
</dbReference>
<feature type="region of interest" description="Disordered" evidence="7">
    <location>
        <begin position="916"/>
        <end position="997"/>
    </location>
</feature>
<keyword evidence="2 6" id="KW-0479">Metal-binding</keyword>
<feature type="region of interest" description="Disordered" evidence="7">
    <location>
        <begin position="307"/>
        <end position="385"/>
    </location>
</feature>
<feature type="binding site" evidence="6">
    <location>
        <position position="684"/>
    </location>
    <ligand>
        <name>Zn(2+)</name>
        <dbReference type="ChEBI" id="CHEBI:29105"/>
        <label>1</label>
    </ligand>
</feature>
<evidence type="ECO:0000256" key="1">
    <source>
        <dbReference type="ARBA" id="ARBA00022535"/>
    </source>
</evidence>
<dbReference type="InterPro" id="IPR002073">
    <property type="entry name" value="PDEase_catalytic_dom"/>
</dbReference>
<dbReference type="EMBL" id="CDMZ01005122">
    <property type="protein sequence ID" value="CEM52024.1"/>
    <property type="molecule type" value="Genomic_DNA"/>
</dbReference>
<sequence>MRDEGETGPSYGCRDGCMTQPAKYDPRIQMLNNPQEFARLQELLKPRGSSSSDPTGQVQRNKPTIPNSSEMLKHNLCAEFEEQQKKDIEKFGYPLVYNEGAATIVPPGIDHLPLNVPVAPYPVDEKDRMTVLDSYKVFPSDLHARQGEQNLDSIAQAAQLIFQTKFAFINMIGKDVQFVKANIGLPDEVFKTARGDSYCQHVVATRAPLFVNDAKKDRRFTELPVTAALDIEFYMGVPIISVEGFVLGSLCVIDNRLRPDLFQNPMTEYLLERFAATVSLHLVQRRDDLTEREQIRLDAESQRARRADLRFSPLSPVEENEEGEKEAEMEEAYEREREREMEKKEKEKEKEAEDEEEEDMEAEDAGNKTSRSIGAETARSIASQQTVSNLQVPEIQFHTSKQSVKDLVRHLIDTLSATSPSGRKGLRSASENGEVHAFLAQSILPKIFEENGGRRRGSRRFSTLPRKGSAALAAAVAAVAHSAELIRGDSSSSSNEGSPQAKVDICPLKRGAAIVAGRLRASNAEASVGAAEESEEAFEFPPESLKDRHRNLKKKKNLMDLIANAPAIPQAVRGRQLLSDVHCWGFNIHKVVDAVGGPKSALVPVASALLSLQPHFPQVGISKARALKLFSHIQDCYSPVNQYHNAAHGADVLQGAAVLSDYSPLAGVFNEVQRTALYLASAAHDINHPGLTSGFLLNVEAELALLYNDMSVLENMHSAVLFTVMRSLGVDLYDSLTPLETRKEMRKTIVSLIMATDLAKSSEYIAKMRGVFSACDLQALAETPALPSPPEDEEPLPEQLRSLLSESPEHALSMLQMILKICDVGHPAKPMKQHERWTALCHEEFWSQGDIERELGLPISPLCDRNAESAKHPAAGQIGFMTFVVSPILLPFCRVTRFAPPLDHFARNFATWERRKERMADGQRAGSRRTTSESVPSPSSQVRHTTRHGSRLYMVQMTRNGSQAESPRGNQKEGGPVGSQQFFRREGVGSRPGSRGV</sequence>
<evidence type="ECO:0000259" key="8">
    <source>
        <dbReference type="PROSITE" id="PS51845"/>
    </source>
</evidence>
<feature type="compositionally biased region" description="Basic and acidic residues" evidence="7">
    <location>
        <begin position="332"/>
        <end position="351"/>
    </location>
</feature>
<feature type="binding site" evidence="6">
    <location>
        <position position="823"/>
    </location>
    <ligand>
        <name>Zn(2+)</name>
        <dbReference type="ChEBI" id="CHEBI:29105"/>
        <label>1</label>
    </ligand>
</feature>
<dbReference type="AlphaFoldDB" id="A0A0G4I568"/>
<dbReference type="SMART" id="SM00065">
    <property type="entry name" value="GAF"/>
    <property type="match status" value="1"/>
</dbReference>
<feature type="compositionally biased region" description="Acidic residues" evidence="7">
    <location>
        <begin position="352"/>
        <end position="364"/>
    </location>
</feature>
<dbReference type="InterPro" id="IPR023088">
    <property type="entry name" value="PDEase"/>
</dbReference>
<feature type="region of interest" description="Disordered" evidence="7">
    <location>
        <begin position="46"/>
        <end position="68"/>
    </location>
</feature>
<name>A0A0G4I568_9ALVE</name>
<feature type="compositionally biased region" description="Acidic residues" evidence="7">
    <location>
        <begin position="318"/>
        <end position="331"/>
    </location>
</feature>
<dbReference type="InterPro" id="IPR003607">
    <property type="entry name" value="HD/PDEase_dom"/>
</dbReference>
<dbReference type="Gene3D" id="3.30.450.40">
    <property type="match status" value="1"/>
</dbReference>
<dbReference type="PANTHER" id="PTHR11347">
    <property type="entry name" value="CYCLIC NUCLEOTIDE PHOSPHODIESTERASE"/>
    <property type="match status" value="1"/>
</dbReference>
<dbReference type="Pfam" id="PF01590">
    <property type="entry name" value="GAF"/>
    <property type="match status" value="1"/>
</dbReference>
<feature type="binding site" evidence="5">
    <location>
        <position position="823"/>
    </location>
    <ligand>
        <name>AMP</name>
        <dbReference type="ChEBI" id="CHEBI:456215"/>
    </ligand>
</feature>
<dbReference type="SUPFAM" id="SSF109604">
    <property type="entry name" value="HD-domain/PDEase-like"/>
    <property type="match status" value="1"/>
</dbReference>
<dbReference type="VEuPathDB" id="CryptoDB:Cvel_1820"/>
<evidence type="ECO:0000256" key="5">
    <source>
        <dbReference type="PIRSR" id="PIRSR623088-2"/>
    </source>
</evidence>
<dbReference type="Pfam" id="PF00233">
    <property type="entry name" value="PDEase_I"/>
    <property type="match status" value="1"/>
</dbReference>
<evidence type="ECO:0000256" key="4">
    <source>
        <dbReference type="PIRSR" id="PIRSR623088-1"/>
    </source>
</evidence>
<dbReference type="PROSITE" id="PS51845">
    <property type="entry name" value="PDEASE_I_2"/>
    <property type="match status" value="1"/>
</dbReference>
<feature type="binding site" evidence="6">
    <location>
        <position position="685"/>
    </location>
    <ligand>
        <name>Zn(2+)</name>
        <dbReference type="ChEBI" id="CHEBI:29105"/>
        <label>1</label>
    </ligand>
</feature>
<gene>
    <name evidence="9" type="ORF">Cvel_1820</name>
</gene>
<dbReference type="GO" id="GO:0007165">
    <property type="term" value="P:signal transduction"/>
    <property type="evidence" value="ECO:0007669"/>
    <property type="project" value="InterPro"/>
</dbReference>
<feature type="active site" description="Proton donor" evidence="4">
    <location>
        <position position="644"/>
    </location>
</feature>
<dbReference type="PRINTS" id="PR00387">
    <property type="entry name" value="PDIESTERASE1"/>
</dbReference>
<dbReference type="InterPro" id="IPR003018">
    <property type="entry name" value="GAF"/>
</dbReference>
<feature type="compositionally biased region" description="Polar residues" evidence="7">
    <location>
        <begin position="48"/>
        <end position="68"/>
    </location>
</feature>
<keyword evidence="3" id="KW-0378">Hydrolase</keyword>
<feature type="binding site" evidence="6">
    <location>
        <position position="685"/>
    </location>
    <ligand>
        <name>Zn(2+)</name>
        <dbReference type="ChEBI" id="CHEBI:29105"/>
        <label>2</label>
    </ligand>
</feature>
<keyword evidence="1" id="KW-0140">cGMP</keyword>
<dbReference type="GO" id="GO:0004114">
    <property type="term" value="F:3',5'-cyclic-nucleotide phosphodiesterase activity"/>
    <property type="evidence" value="ECO:0007669"/>
    <property type="project" value="InterPro"/>
</dbReference>
<feature type="binding site" evidence="6">
    <location>
        <position position="648"/>
    </location>
    <ligand>
        <name>Zn(2+)</name>
        <dbReference type="ChEBI" id="CHEBI:29105"/>
        <label>1</label>
    </ligand>
</feature>